<evidence type="ECO:0000313" key="3">
    <source>
        <dbReference type="Proteomes" id="UP001607125"/>
    </source>
</evidence>
<dbReference type="EMBL" id="JBIHSF010000011">
    <property type="protein sequence ID" value="MFH0262904.1"/>
    <property type="molecule type" value="Genomic_DNA"/>
</dbReference>
<dbReference type="Proteomes" id="UP001607125">
    <property type="component" value="Unassembled WGS sequence"/>
</dbReference>
<organism evidence="2 3">
    <name type="scientific">Vibrio barjaei</name>
    <dbReference type="NCBI Taxonomy" id="1676683"/>
    <lineage>
        <taxon>Bacteria</taxon>
        <taxon>Pseudomonadati</taxon>
        <taxon>Pseudomonadota</taxon>
        <taxon>Gammaproteobacteria</taxon>
        <taxon>Vibrionales</taxon>
        <taxon>Vibrionaceae</taxon>
        <taxon>Vibrio</taxon>
    </lineage>
</organism>
<protein>
    <recommendedName>
        <fullName evidence="4">DUF1656 domain-containing protein</fullName>
    </recommendedName>
</protein>
<accession>A0ABW7IMQ4</accession>
<name>A0ABW7IMQ4_9VIBR</name>
<feature type="transmembrane region" description="Helical" evidence="1">
    <location>
        <begin position="41"/>
        <end position="61"/>
    </location>
</feature>
<keyword evidence="1" id="KW-1133">Transmembrane helix</keyword>
<reference evidence="2 3" key="1">
    <citation type="submission" date="2024-10" db="EMBL/GenBank/DDBJ databases">
        <authorList>
            <person name="Yibar A."/>
            <person name="Saticioglu I.B."/>
            <person name="Duman M."/>
            <person name="Ajmi N."/>
            <person name="Gurler F."/>
            <person name="Ay H."/>
            <person name="Onuk E."/>
            <person name="Guler S."/>
            <person name="Romalde J.L."/>
        </authorList>
    </citation>
    <scope>NUCLEOTIDE SEQUENCE [LARGE SCALE GENOMIC DNA]</scope>
    <source>
        <strain evidence="2 3">1-TCBS-B</strain>
    </source>
</reference>
<evidence type="ECO:0008006" key="4">
    <source>
        <dbReference type="Google" id="ProtNLM"/>
    </source>
</evidence>
<feature type="transmembrane region" description="Helical" evidence="1">
    <location>
        <begin position="9"/>
        <end position="29"/>
    </location>
</feature>
<proteinExistence type="predicted"/>
<dbReference type="RefSeq" id="WP_240495607.1">
    <property type="nucleotide sequence ID" value="NZ_JBIHSF010000011.1"/>
</dbReference>
<keyword evidence="1" id="KW-0812">Transmembrane</keyword>
<keyword evidence="3" id="KW-1185">Reference proteome</keyword>
<sequence length="66" mass="7974">MKDIILFDAYYLPAFFQLLLMSIGVWLFARMAYLPLLYRWNVWHPAICELSIFIVIFYFFLQAKMG</sequence>
<evidence type="ECO:0000313" key="2">
    <source>
        <dbReference type="EMBL" id="MFH0262904.1"/>
    </source>
</evidence>
<evidence type="ECO:0000256" key="1">
    <source>
        <dbReference type="SAM" id="Phobius"/>
    </source>
</evidence>
<keyword evidence="1" id="KW-0472">Membrane</keyword>
<gene>
    <name evidence="2" type="ORF">ACGRH2_21160</name>
</gene>
<comment type="caution">
    <text evidence="2">The sequence shown here is derived from an EMBL/GenBank/DDBJ whole genome shotgun (WGS) entry which is preliminary data.</text>
</comment>